<protein>
    <submittedName>
        <fullName evidence="1">Uncharacterized protein</fullName>
    </submittedName>
</protein>
<dbReference type="EMBL" id="JAUTXU010000193">
    <property type="protein sequence ID" value="KAK3699774.1"/>
    <property type="molecule type" value="Genomic_DNA"/>
</dbReference>
<sequence>MNADIASRRNLAFDRAPQRLASLIDQVLNTVPNTTVVLVAQIIHALDAGQDARTQTYNRAIPGIVQQRANAGYRIRVVDMSVVGPNEIDPGSGGVHPTPGGYIHMGDVWANAIRNLPSNWVQPPIGGDPVRPASSAGVNLNANGGPDPNIPPPVFGTSPVRPEVSGTASRAAFAGFQVHDYTCSKFPVASDWGVMGQIAQGFGRDGGWRFNGRYVAAGKVADGLHLDPAGVRLVDMDGDGKADYVHLDAKTGRLVCWINNLPGLYAPAGNNGGVIASGSNWPRESIRLADLDGDGKADYLIIDANTGRVNVYWNGGPDANAPNGWRFIPGGVIATGVPHANWVTLQFPDINGDGRADYVIEGVGGSLGLFMNVGKPGGRDALFIAKGGIATGATSDLSKIRFADFDGDGRDDYGVIDNQGGLTGFLNIRTDKEGIPFFANQGPAKTIAEGITQPPEYIILADMDGDGKDDYVYVDRTGGSGALFLWWNRGNADTSRAMDGLYFADMNNDGLDDYIWVDYETGAPYLFINQGPSDSDPLGWHFNPINNFKPIASGAGPRATVHFADINGDGFADYCTVDLDTGELRAYLNDGPATNEFGWSFSPIGSIASGLGPGKNTRFGDIDGDGYDDYIQLRPNGGATIYRNNWDYRNNQPGNPEYLPFPASVNPSGIGQRPEDISFHDIDGDGKVDYLWTRNTDGAVFAYRNNYPNSPQWLDQGQIFEYASNSNDIISGASTRWATLQDTGRASYIQVNPKNGAIAGFMNICPAGSTVRRPAREGRTCDPKGPKARCSQNQASILSCVCNNGSCKWASLVLCDPSFRCEQTKLNCPIGACCRAVLPVPVRPPP</sequence>
<gene>
    <name evidence="1" type="ORF">LTR37_016283</name>
</gene>
<accession>A0ACC3MNC0</accession>
<dbReference type="Proteomes" id="UP001281147">
    <property type="component" value="Unassembled WGS sequence"/>
</dbReference>
<comment type="caution">
    <text evidence="1">The sequence shown here is derived from an EMBL/GenBank/DDBJ whole genome shotgun (WGS) entry which is preliminary data.</text>
</comment>
<proteinExistence type="predicted"/>
<reference evidence="1" key="1">
    <citation type="submission" date="2023-07" db="EMBL/GenBank/DDBJ databases">
        <title>Black Yeasts Isolated from many extreme environments.</title>
        <authorList>
            <person name="Coleine C."/>
            <person name="Stajich J.E."/>
            <person name="Selbmann L."/>
        </authorList>
    </citation>
    <scope>NUCLEOTIDE SEQUENCE</scope>
    <source>
        <strain evidence="1">CCFEE 5714</strain>
    </source>
</reference>
<name>A0ACC3MNC0_9PEZI</name>
<keyword evidence="2" id="KW-1185">Reference proteome</keyword>
<evidence type="ECO:0000313" key="1">
    <source>
        <dbReference type="EMBL" id="KAK3699774.1"/>
    </source>
</evidence>
<evidence type="ECO:0000313" key="2">
    <source>
        <dbReference type="Proteomes" id="UP001281147"/>
    </source>
</evidence>
<organism evidence="1 2">
    <name type="scientific">Vermiconidia calcicola</name>
    <dbReference type="NCBI Taxonomy" id="1690605"/>
    <lineage>
        <taxon>Eukaryota</taxon>
        <taxon>Fungi</taxon>
        <taxon>Dikarya</taxon>
        <taxon>Ascomycota</taxon>
        <taxon>Pezizomycotina</taxon>
        <taxon>Dothideomycetes</taxon>
        <taxon>Dothideomycetidae</taxon>
        <taxon>Mycosphaerellales</taxon>
        <taxon>Extremaceae</taxon>
        <taxon>Vermiconidia</taxon>
    </lineage>
</organism>